<accession>A0A5M5ZYM0</accession>
<dbReference type="RefSeq" id="WP_149940606.1">
    <property type="nucleotide sequence ID" value="NZ_JAHOGS010000016.1"/>
</dbReference>
<proteinExistence type="predicted"/>
<reference evidence="2" key="2">
    <citation type="journal article" date="2023" name="Nat. Commun.">
        <title>Identification of a novel Human Milk Oligosaccharides utilization cluster in the infant gut commensal Bacteroides dorei.</title>
        <authorList>
            <person name="Kijner S."/>
            <person name="Ennis D."/>
            <person name="Shmorak S."/>
            <person name="Florentin A."/>
            <person name="Yassour M."/>
        </authorList>
    </citation>
    <scope>NUCLEOTIDE SEQUENCE</scope>
    <source>
        <strain evidence="2">2</strain>
    </source>
</reference>
<evidence type="ECO:0000313" key="2">
    <source>
        <dbReference type="EMBL" id="WHX09368.1"/>
    </source>
</evidence>
<dbReference type="AlphaFoldDB" id="A0A5M5ZYM0"/>
<dbReference type="Proteomes" id="UP001177934">
    <property type="component" value="Chromosome"/>
</dbReference>
<dbReference type="EMBL" id="CP126056">
    <property type="protein sequence ID" value="WHX09368.1"/>
    <property type="molecule type" value="Genomic_DNA"/>
</dbReference>
<evidence type="ECO:0000313" key="3">
    <source>
        <dbReference type="Proteomes" id="UP000347681"/>
    </source>
</evidence>
<organism evidence="1 3">
    <name type="scientific">Phocaeicola dorei</name>
    <dbReference type="NCBI Taxonomy" id="357276"/>
    <lineage>
        <taxon>Bacteria</taxon>
        <taxon>Pseudomonadati</taxon>
        <taxon>Bacteroidota</taxon>
        <taxon>Bacteroidia</taxon>
        <taxon>Bacteroidales</taxon>
        <taxon>Bacteroidaceae</taxon>
        <taxon>Phocaeicola</taxon>
    </lineage>
</organism>
<evidence type="ECO:0000313" key="1">
    <source>
        <dbReference type="EMBL" id="KAA5386485.1"/>
    </source>
</evidence>
<sequence>MGHLFRINKGATGTNSTIVDWSNTPRSTYDHGFVDRIEDTTTTQSEITSIPSPFARIELVKEAFGKIIKGSLTNLSVDDVKTMLHGNTIYHKMVSDSLDVGQIFFNYPSMKDKVEIKVWNISQIDELINSTNPNHQILGKSLKMFFEQDAKGQDPYNFGKMRNIYILKYIGPSQKPMHIIGATSPATLFFSTANDESHISQFLCFGEDKAFDKEYASLDQRDPEYMKYLFTLMYSIPNFSVDYPELSTYLEAVYYVLDNNLKNEINAIQNNCSNMSYGVKSYIDSSYETLNVRIAATVEQQVEVNGFPLHYKDIKLQGNTDFEIQATKAIPTGVNPLVLPVNTSSIYDTLEYYGCKFGRLFTVPYFDATPLTARVLPGINIQYPYLTISDFLDDKIIKLPSDINSDDYFNGNFVSNTDSKGSYLLPISKTFFDYFTADDLKGKTPSGKNFVDIKQLASGIEVVLRIPIAKGDVEYKRIYTLDVKADKKNNRGAIVLAPEDFTVGVFPPVKFKTEEDAQYRIAILADFDLNKACSCVCHSEVKGFFTPDYVVRNVDIENDIRSKVYVLENQSFDSAYISILTDQPGKENQASGLMIPKFKQRLGSSNLVFAIDLGTSNTHIEYTSGNNKMPEPFAYSLETPMFSMICKPSDMIRMHVRSEFLPEAIGGDYQCHFPSRTVLSIDRNNAGINETNMGSYVAFGNASPAFMYNKAEVGTKYNEYVPNLKWSQLNNANEERIRCYIESLFLMIRTKVIQEGGSLSQTQIKWFYPISMSNNKRGLFQRVWTNAYQKYFNPTGVPVAITESIAPYSFFQKTRADVTNIVTIDIGGGTTDIVVADTNEVKLVTSMRFAADAIFGNSLVSVQDGPLNGIIKQFKDLFINNLDGMGDLQKMLQEKTSNNMGNSSEVASFLFSLEENDLVRQNHLQEPLSFSKVLMNDNSQKIVFYIFFSAIMYHIAHLMKAKSLNVPTNIAFSGNGSKVISILSPVKESLELLTTKIFSLVFEADIHNINLIINSKNPKEATCKGGLFLTQVPTDVSTVKSVLLGTNKTNLVDNQKYGEVPAMYDEIVKEVKSFMDFIALRIPRSISLNGEFGIEQKSIQLAVSCFNKDLKTYIEKGVNLKLDSQDVNKDDVIEESLFFYPIIGVINDLSEQVYKINS</sequence>
<reference evidence="1 3" key="1">
    <citation type="journal article" date="2019" name="Nat. Med.">
        <title>A library of human gut bacterial isolates paired with longitudinal multiomics data enables mechanistic microbiome research.</title>
        <authorList>
            <person name="Poyet M."/>
            <person name="Groussin M."/>
            <person name="Gibbons S.M."/>
            <person name="Avila-Pacheco J."/>
            <person name="Jiang X."/>
            <person name="Kearney S.M."/>
            <person name="Perrotta A.R."/>
            <person name="Berdy B."/>
            <person name="Zhao S."/>
            <person name="Lieberman T.D."/>
            <person name="Swanson P.K."/>
            <person name="Smith M."/>
            <person name="Roesemann S."/>
            <person name="Alexander J.E."/>
            <person name="Rich S.A."/>
            <person name="Livny J."/>
            <person name="Vlamakis H."/>
            <person name="Clish C."/>
            <person name="Bullock K."/>
            <person name="Deik A."/>
            <person name="Scott J."/>
            <person name="Pierce K.A."/>
            <person name="Xavier R.J."/>
            <person name="Alm E.J."/>
        </authorList>
    </citation>
    <scope>NUCLEOTIDE SEQUENCE [LARGE SCALE GENOMIC DNA]</scope>
    <source>
        <strain evidence="1 3">BIOML-A5</strain>
    </source>
</reference>
<name>A0A5M5ZYM0_9BACT</name>
<dbReference type="Proteomes" id="UP000347681">
    <property type="component" value="Unassembled WGS sequence"/>
</dbReference>
<protein>
    <submittedName>
        <fullName evidence="1">Uncharacterized protein</fullName>
    </submittedName>
</protein>
<dbReference type="EMBL" id="VVZB01000001">
    <property type="protein sequence ID" value="KAA5386485.1"/>
    <property type="molecule type" value="Genomic_DNA"/>
</dbReference>
<gene>
    <name evidence="1" type="ORF">F2Y61_01275</name>
    <name evidence="2" type="ORF">QNN11_18875</name>
</gene>